<organism evidence="2 3">
    <name type="scientific">Favolaschia claudopus</name>
    <dbReference type="NCBI Taxonomy" id="2862362"/>
    <lineage>
        <taxon>Eukaryota</taxon>
        <taxon>Fungi</taxon>
        <taxon>Dikarya</taxon>
        <taxon>Basidiomycota</taxon>
        <taxon>Agaricomycotina</taxon>
        <taxon>Agaricomycetes</taxon>
        <taxon>Agaricomycetidae</taxon>
        <taxon>Agaricales</taxon>
        <taxon>Marasmiineae</taxon>
        <taxon>Mycenaceae</taxon>
        <taxon>Favolaschia</taxon>
    </lineage>
</organism>
<dbReference type="AlphaFoldDB" id="A0AAW0CN66"/>
<dbReference type="Proteomes" id="UP001362999">
    <property type="component" value="Unassembled WGS sequence"/>
</dbReference>
<feature type="chain" id="PRO_5043821865" evidence="1">
    <location>
        <begin position="21"/>
        <end position="139"/>
    </location>
</feature>
<feature type="signal peptide" evidence="1">
    <location>
        <begin position="1"/>
        <end position="20"/>
    </location>
</feature>
<keyword evidence="3" id="KW-1185">Reference proteome</keyword>
<proteinExistence type="predicted"/>
<gene>
    <name evidence="2" type="ORF">R3P38DRAFT_2614458</name>
</gene>
<dbReference type="EMBL" id="JAWWNJ010000016">
    <property type="protein sequence ID" value="KAK7039846.1"/>
    <property type="molecule type" value="Genomic_DNA"/>
</dbReference>
<sequence>MYFASIAVTLALSVSGVVYGAPTMKRDSTSTIAPKACTGLNGTGTCVDLNFSPTDSNGVRKDKNRAECTNVSDPKSMVLDEADVCNTFPFADCDFINGDDVRVVSEFFISTQGDLTSAGPIKSISCTRVDGLVDGLFPQ</sequence>
<accession>A0AAW0CN66</accession>
<name>A0AAW0CN66_9AGAR</name>
<evidence type="ECO:0000313" key="3">
    <source>
        <dbReference type="Proteomes" id="UP001362999"/>
    </source>
</evidence>
<protein>
    <submittedName>
        <fullName evidence="2">Uncharacterized protein</fullName>
    </submittedName>
</protein>
<evidence type="ECO:0000313" key="2">
    <source>
        <dbReference type="EMBL" id="KAK7039846.1"/>
    </source>
</evidence>
<evidence type="ECO:0000256" key="1">
    <source>
        <dbReference type="SAM" id="SignalP"/>
    </source>
</evidence>
<comment type="caution">
    <text evidence="2">The sequence shown here is derived from an EMBL/GenBank/DDBJ whole genome shotgun (WGS) entry which is preliminary data.</text>
</comment>
<keyword evidence="1" id="KW-0732">Signal</keyword>
<reference evidence="2 3" key="1">
    <citation type="journal article" date="2024" name="J Genomics">
        <title>Draft genome sequencing and assembly of Favolaschia claudopus CIRM-BRFM 2984 isolated from oak limbs.</title>
        <authorList>
            <person name="Navarro D."/>
            <person name="Drula E."/>
            <person name="Chaduli D."/>
            <person name="Cazenave R."/>
            <person name="Ahrendt S."/>
            <person name="Wang J."/>
            <person name="Lipzen A."/>
            <person name="Daum C."/>
            <person name="Barry K."/>
            <person name="Grigoriev I.V."/>
            <person name="Favel A."/>
            <person name="Rosso M.N."/>
            <person name="Martin F."/>
        </authorList>
    </citation>
    <scope>NUCLEOTIDE SEQUENCE [LARGE SCALE GENOMIC DNA]</scope>
    <source>
        <strain evidence="2 3">CIRM-BRFM 2984</strain>
    </source>
</reference>